<sequence>MNKSEFFSLLEDNQSEIIMTNTRIRSIQRGSVVEVVLSIQGYGVITLSRHKPGSQKLTENEVKFDRWFAEWTETESEPMSVSTLTIEPVEVSATNIHHDLFLDVEFISMKVVRERETKKKPGVTPAKVTQQKKIDKDHPQTSTQYLNALRSVFANSDYYLLKIRGIHNLSEIITYVFMLRRGDVSFLCLFHQTVSVFPLVVAQNTRAPP</sequence>
<name>A0ABX0RJH5_9GAMM</name>
<accession>A0ABX0RJH5</accession>
<protein>
    <submittedName>
        <fullName evidence="2">Uncharacterized protein</fullName>
    </submittedName>
</protein>
<gene>
    <name evidence="2" type="ORF">F3J37_01005</name>
</gene>
<comment type="caution">
    <text evidence="2">The sequence shown here is derived from an EMBL/GenBank/DDBJ whole genome shotgun (WGS) entry which is preliminary data.</text>
</comment>
<proteinExistence type="predicted"/>
<feature type="region of interest" description="Disordered" evidence="1">
    <location>
        <begin position="118"/>
        <end position="139"/>
    </location>
</feature>
<dbReference type="EMBL" id="VWXC01000001">
    <property type="protein sequence ID" value="NIG17254.1"/>
    <property type="molecule type" value="Genomic_DNA"/>
</dbReference>
<organism evidence="2 3">
    <name type="scientific">Candidatus Pantoea communis</name>
    <dbReference type="NCBI Taxonomy" id="2608354"/>
    <lineage>
        <taxon>Bacteria</taxon>
        <taxon>Pseudomonadati</taxon>
        <taxon>Pseudomonadota</taxon>
        <taxon>Gammaproteobacteria</taxon>
        <taxon>Enterobacterales</taxon>
        <taxon>Erwiniaceae</taxon>
        <taxon>Pantoea</taxon>
    </lineage>
</organism>
<evidence type="ECO:0000313" key="2">
    <source>
        <dbReference type="EMBL" id="NIG17254.1"/>
    </source>
</evidence>
<evidence type="ECO:0000313" key="3">
    <source>
        <dbReference type="Proteomes" id="UP001515780"/>
    </source>
</evidence>
<keyword evidence="3" id="KW-1185">Reference proteome</keyword>
<dbReference type="RefSeq" id="WP_166718907.1">
    <property type="nucleotide sequence ID" value="NZ_VWXC01000001.1"/>
</dbReference>
<dbReference type="Proteomes" id="UP001515780">
    <property type="component" value="Unassembled WGS sequence"/>
</dbReference>
<evidence type="ECO:0000256" key="1">
    <source>
        <dbReference type="SAM" id="MobiDB-lite"/>
    </source>
</evidence>
<reference evidence="2 3" key="1">
    <citation type="journal article" date="2019" name="bioRxiv">
        <title>Bacteria contribute to plant secondary compound degradation in a generalist herbivore system.</title>
        <authorList>
            <person name="Francoeur C.B."/>
            <person name="Khadempour L."/>
            <person name="Moreira-Soto R.D."/>
            <person name="Gotting K."/>
            <person name="Book A.J."/>
            <person name="Pinto-Tomas A.A."/>
            <person name="Keefover-Ring K."/>
            <person name="Currie C.R."/>
        </authorList>
    </citation>
    <scope>NUCLEOTIDE SEQUENCE [LARGE SCALE GENOMIC DNA]</scope>
    <source>
        <strain evidence="2">Al-1710</strain>
    </source>
</reference>